<dbReference type="SMART" id="SM00343">
    <property type="entry name" value="ZnF_C2HC"/>
    <property type="match status" value="1"/>
</dbReference>
<dbReference type="Pfam" id="PF14893">
    <property type="entry name" value="PNMA"/>
    <property type="match status" value="1"/>
</dbReference>
<dbReference type="InterPro" id="IPR036875">
    <property type="entry name" value="Znf_CCHC_sf"/>
</dbReference>
<keyword evidence="1" id="KW-0863">Zinc-finger</keyword>
<dbReference type="Proteomes" id="UP000887568">
    <property type="component" value="Unplaced"/>
</dbReference>
<sequence>MATHVSVRSLTEEKARKFCLVEGRLPLQSLKGCYPDATGLIHKIDQDNELILPIVNGAILPPEGGWEVVEYTPLTRAEIKTEPPHTESPSEELLRALVAKPSQVVMAPERKLPVFEGRDDEKSVPVDDFVTAMNHAYERYHIPEDQRGQFLLDSLRGGPKVEVRSLLSSGKTTKEALKYLTTSYGETLTSGELQRRCLERRQQRGESIRQFGVELQRLFQRLFKRDPGLYKDPDTIIREQFVDGIEQEGLRHSCRDFVDRNPSISFGEVKDWAIKREERERARAQTTAFQSTSSAMEAGMKPDAIQRLEKQMQEIMVSVKSLAERIPPAERLPTPISPQALLAQPGGRPPRPWWHQTDYPNFPKPRAVDNPYTAPVQSTPRCFRCGQPGHFARNCLNSARPRPNPPPPSPLGAMGPSGN</sequence>
<dbReference type="PANTHER" id="PTHR23095:SF17">
    <property type="entry name" value="PARANEOPLASTIC ANTIGEN MA1"/>
    <property type="match status" value="1"/>
</dbReference>
<dbReference type="OrthoDB" id="10067927at2759"/>
<evidence type="ECO:0000259" key="3">
    <source>
        <dbReference type="PROSITE" id="PS50158"/>
    </source>
</evidence>
<keyword evidence="1" id="KW-0862">Zinc</keyword>
<dbReference type="RefSeq" id="XP_038063261.1">
    <property type="nucleotide sequence ID" value="XM_038207333.1"/>
</dbReference>
<accession>A0A914AI97</accession>
<keyword evidence="5" id="KW-1185">Reference proteome</keyword>
<dbReference type="GeneID" id="119733960"/>
<reference evidence="4" key="1">
    <citation type="submission" date="2022-11" db="UniProtKB">
        <authorList>
            <consortium name="EnsemblMetazoa"/>
        </authorList>
    </citation>
    <scope>IDENTIFICATION</scope>
</reference>
<evidence type="ECO:0000313" key="4">
    <source>
        <dbReference type="EnsemblMetazoa" id="XP_038063261.1"/>
    </source>
</evidence>
<organism evidence="4 5">
    <name type="scientific">Patiria miniata</name>
    <name type="common">Bat star</name>
    <name type="synonym">Asterina miniata</name>
    <dbReference type="NCBI Taxonomy" id="46514"/>
    <lineage>
        <taxon>Eukaryota</taxon>
        <taxon>Metazoa</taxon>
        <taxon>Echinodermata</taxon>
        <taxon>Eleutherozoa</taxon>
        <taxon>Asterozoa</taxon>
        <taxon>Asteroidea</taxon>
        <taxon>Valvatacea</taxon>
        <taxon>Valvatida</taxon>
        <taxon>Asterinidae</taxon>
        <taxon>Patiria</taxon>
    </lineage>
</organism>
<dbReference type="Gene3D" id="4.10.60.10">
    <property type="entry name" value="Zinc finger, CCHC-type"/>
    <property type="match status" value="1"/>
</dbReference>
<dbReference type="GO" id="GO:0008270">
    <property type="term" value="F:zinc ion binding"/>
    <property type="evidence" value="ECO:0007669"/>
    <property type="project" value="UniProtKB-KW"/>
</dbReference>
<protein>
    <recommendedName>
        <fullName evidence="3">CCHC-type domain-containing protein</fullName>
    </recommendedName>
</protein>
<dbReference type="EnsemblMetazoa" id="XM_038207333.1">
    <property type="protein sequence ID" value="XP_038063261.1"/>
    <property type="gene ID" value="LOC119733960"/>
</dbReference>
<dbReference type="PROSITE" id="PS50158">
    <property type="entry name" value="ZF_CCHC"/>
    <property type="match status" value="1"/>
</dbReference>
<keyword evidence="1" id="KW-0479">Metal-binding</keyword>
<feature type="region of interest" description="Disordered" evidence="2">
    <location>
        <begin position="393"/>
        <end position="419"/>
    </location>
</feature>
<dbReference type="Pfam" id="PF00098">
    <property type="entry name" value="zf-CCHC"/>
    <property type="match status" value="1"/>
</dbReference>
<name>A0A914AI97_PATMI</name>
<dbReference type="InterPro" id="IPR026523">
    <property type="entry name" value="PNMA"/>
</dbReference>
<dbReference type="SUPFAM" id="SSF57756">
    <property type="entry name" value="Retrovirus zinc finger-like domains"/>
    <property type="match status" value="1"/>
</dbReference>
<dbReference type="PANTHER" id="PTHR23095">
    <property type="entry name" value="PARANEOPLASTIC ANTIGEN"/>
    <property type="match status" value="1"/>
</dbReference>
<dbReference type="InterPro" id="IPR048270">
    <property type="entry name" value="PNMA_C"/>
</dbReference>
<evidence type="ECO:0000313" key="5">
    <source>
        <dbReference type="Proteomes" id="UP000887568"/>
    </source>
</evidence>
<dbReference type="GO" id="GO:0003676">
    <property type="term" value="F:nucleic acid binding"/>
    <property type="evidence" value="ECO:0007669"/>
    <property type="project" value="InterPro"/>
</dbReference>
<dbReference type="InterPro" id="IPR001878">
    <property type="entry name" value="Znf_CCHC"/>
</dbReference>
<feature type="domain" description="CCHC-type" evidence="3">
    <location>
        <begin position="381"/>
        <end position="395"/>
    </location>
</feature>
<evidence type="ECO:0000256" key="2">
    <source>
        <dbReference type="SAM" id="MobiDB-lite"/>
    </source>
</evidence>
<dbReference type="AlphaFoldDB" id="A0A914AI97"/>
<evidence type="ECO:0000256" key="1">
    <source>
        <dbReference type="PROSITE-ProRule" id="PRU00047"/>
    </source>
</evidence>
<proteinExistence type="predicted"/>